<name>A0A0W8F372_9ZZZZ</name>
<accession>A0A0W8F372</accession>
<protein>
    <submittedName>
        <fullName evidence="1">Uncharacterized protein</fullName>
    </submittedName>
</protein>
<reference evidence="1" key="1">
    <citation type="journal article" date="2015" name="Proc. Natl. Acad. Sci. U.S.A.">
        <title>Networks of energetic and metabolic interactions define dynamics in microbial communities.</title>
        <authorList>
            <person name="Embree M."/>
            <person name="Liu J.K."/>
            <person name="Al-Bassam M.M."/>
            <person name="Zengler K."/>
        </authorList>
    </citation>
    <scope>NUCLEOTIDE SEQUENCE</scope>
</reference>
<evidence type="ECO:0000313" key="1">
    <source>
        <dbReference type="EMBL" id="KUG15182.1"/>
    </source>
</evidence>
<dbReference type="AlphaFoldDB" id="A0A0W8F372"/>
<proteinExistence type="predicted"/>
<sequence>MTSHSAFSPQLRSLIGFTEQRLGIEVILHRQADCPPGGILLDSYTYLTDRNVIVYPAALLGLLKDFVIAHNVVRLLIRGEASCADRYQVLSYEPEGVIRGMKQIYLDLLKDEQTRSLPLAHKRKIPFYLYKLFHDTLSDIPWSILSHTFIAKNIPAMRNAQVYFLLKESLRDMHELVEAKNYIPRKYFVMHNGMFYARDMLLSSLLSEFKLNPLINIPEMQRFKNLDVKEMMTHRWSQSHWYYTKLVGDTLFSALSLVIPPTLSGPWNSGGTTRVYDHGCSITNNFMALMNMPDWYVWRDPAHLRTAEENQARIMQEASSRLFGE</sequence>
<comment type="caution">
    <text evidence="1">The sequence shown here is derived from an EMBL/GenBank/DDBJ whole genome shotgun (WGS) entry which is preliminary data.</text>
</comment>
<gene>
    <name evidence="1" type="ORF">ASZ90_015175</name>
</gene>
<dbReference type="EMBL" id="LNQE01001579">
    <property type="protein sequence ID" value="KUG15182.1"/>
    <property type="molecule type" value="Genomic_DNA"/>
</dbReference>
<organism evidence="1">
    <name type="scientific">hydrocarbon metagenome</name>
    <dbReference type="NCBI Taxonomy" id="938273"/>
    <lineage>
        <taxon>unclassified sequences</taxon>
        <taxon>metagenomes</taxon>
        <taxon>ecological metagenomes</taxon>
    </lineage>
</organism>